<dbReference type="KEGG" id="aon:DEH84_00475"/>
<dbReference type="SUPFAM" id="SSF56281">
    <property type="entry name" value="Metallo-hydrolase/oxidoreductase"/>
    <property type="match status" value="1"/>
</dbReference>
<gene>
    <name evidence="2" type="ORF">DEH84_00475</name>
</gene>
<dbReference type="Proteomes" id="UP000244892">
    <property type="component" value="Chromosome"/>
</dbReference>
<evidence type="ECO:0000259" key="1">
    <source>
        <dbReference type="SMART" id="SM00849"/>
    </source>
</evidence>
<dbReference type="AlphaFoldDB" id="A0A2U8FM86"/>
<keyword evidence="2" id="KW-0378">Hydrolase</keyword>
<dbReference type="EMBL" id="CP029210">
    <property type="protein sequence ID" value="AWI52088.1"/>
    <property type="molecule type" value="Genomic_DNA"/>
</dbReference>
<reference evidence="2 3" key="1">
    <citation type="submission" date="2018-05" db="EMBL/GenBank/DDBJ databases">
        <title>complete genome sequence of Aquabacterium olei NBRC 110486.</title>
        <authorList>
            <person name="Tang B."/>
            <person name="Chang J."/>
            <person name="Zhang L."/>
            <person name="Yang H."/>
        </authorList>
    </citation>
    <scope>NUCLEOTIDE SEQUENCE [LARGE SCALE GENOMIC DNA]</scope>
    <source>
        <strain evidence="2 3">NBRC 110486</strain>
    </source>
</reference>
<sequence>MPLNAVPLPPSLRVLERGWLSSNQILLFDDDGATVVDTGYVTEVDDTLRLIDQALAGRPLKRIVNTHLHSDHAGGNAALQARHDCVTWIPPGESEAAATWDEDRLSYRPTSQQCPRFRFDALVHPHHTLHLGGEDWTVLPAQGHDDAMVMLWCDRQGILVSADALWEKGFGVIFPELVGEAGFEDQAATLARIADLAPRVVIPGHGAPFTAVQPALEAAQARLHWLRNEPVKHGEYALKVLVSFKLMEAQSMSQSAVEGVVRSAFDRQPALAALYAGREAAAVARDVVANLARSGAVQLRPDGGIDAPAR</sequence>
<evidence type="ECO:0000313" key="3">
    <source>
        <dbReference type="Proteomes" id="UP000244892"/>
    </source>
</evidence>
<dbReference type="InterPro" id="IPR001279">
    <property type="entry name" value="Metallo-B-lactamas"/>
</dbReference>
<dbReference type="CDD" id="cd06262">
    <property type="entry name" value="metallo-hydrolase-like_MBL-fold"/>
    <property type="match status" value="1"/>
</dbReference>
<name>A0A2U8FM86_9BURK</name>
<dbReference type="SMART" id="SM00849">
    <property type="entry name" value="Lactamase_B"/>
    <property type="match status" value="1"/>
</dbReference>
<dbReference type="RefSeq" id="WP_109033806.1">
    <property type="nucleotide sequence ID" value="NZ_CP029210.1"/>
</dbReference>
<dbReference type="Pfam" id="PF00753">
    <property type="entry name" value="Lactamase_B"/>
    <property type="match status" value="1"/>
</dbReference>
<dbReference type="OrthoDB" id="2971563at2"/>
<dbReference type="Gene3D" id="3.60.15.10">
    <property type="entry name" value="Ribonuclease Z/Hydroxyacylglutathione hydrolase-like"/>
    <property type="match status" value="1"/>
</dbReference>
<proteinExistence type="predicted"/>
<dbReference type="PANTHER" id="PTHR42951">
    <property type="entry name" value="METALLO-BETA-LACTAMASE DOMAIN-CONTAINING"/>
    <property type="match status" value="1"/>
</dbReference>
<dbReference type="InterPro" id="IPR050855">
    <property type="entry name" value="NDM-1-like"/>
</dbReference>
<keyword evidence="3" id="KW-1185">Reference proteome</keyword>
<feature type="domain" description="Metallo-beta-lactamase" evidence="1">
    <location>
        <begin position="21"/>
        <end position="205"/>
    </location>
</feature>
<dbReference type="InterPro" id="IPR036866">
    <property type="entry name" value="RibonucZ/Hydroxyglut_hydro"/>
</dbReference>
<protein>
    <submittedName>
        <fullName evidence="2">MBL fold metallo-hydrolase</fullName>
    </submittedName>
</protein>
<organism evidence="2 3">
    <name type="scientific">Aquabacterium olei</name>
    <dbReference type="NCBI Taxonomy" id="1296669"/>
    <lineage>
        <taxon>Bacteria</taxon>
        <taxon>Pseudomonadati</taxon>
        <taxon>Pseudomonadota</taxon>
        <taxon>Betaproteobacteria</taxon>
        <taxon>Burkholderiales</taxon>
        <taxon>Aquabacterium</taxon>
    </lineage>
</organism>
<accession>A0A2U8FM86</accession>
<dbReference type="GO" id="GO:0016787">
    <property type="term" value="F:hydrolase activity"/>
    <property type="evidence" value="ECO:0007669"/>
    <property type="project" value="UniProtKB-KW"/>
</dbReference>
<evidence type="ECO:0000313" key="2">
    <source>
        <dbReference type="EMBL" id="AWI52088.1"/>
    </source>
</evidence>